<proteinExistence type="predicted"/>
<reference evidence="3" key="1">
    <citation type="submission" date="2016-08" db="EMBL/GenBank/DDBJ databases">
        <authorList>
            <person name="Seilhamer J.J."/>
        </authorList>
    </citation>
    <scope>NUCLEOTIDE SEQUENCE</scope>
    <source>
        <strain evidence="3">86</strain>
    </source>
</reference>
<evidence type="ECO:0000313" key="3">
    <source>
        <dbReference type="EMBL" id="SCM78557.1"/>
    </source>
</evidence>
<feature type="domain" description="Creatinase N-terminal" evidence="2">
    <location>
        <begin position="12"/>
        <end position="137"/>
    </location>
</feature>
<dbReference type="RefSeq" id="WP_288183144.1">
    <property type="nucleotide sequence ID" value="NZ_LT608335.1"/>
</dbReference>
<dbReference type="InterPro" id="IPR000587">
    <property type="entry name" value="Creatinase_N"/>
</dbReference>
<sequence length="396" mass="43881">MELTPVSEIQYRTRNFQQKLVEQAVDGAVILLQSDIFYFTGTVQNSYLFIPASGEPVLMVKKSITRGQQESPLKNIVAIKNPKQIPEILAAYGYKGFSKIGLELDVLPFNIYKSYENIFPNTEFVDCSPAIKETRAIKSSYEIDLLRGALAVSDQAFLAVPSFLREGMSELELAALFEAEMRKRGFAGPSKMRAFNQDFYLGNICTGGSGFYPNYFDGPVGGQGASVAQPQGAGWKKINRNEVIYIDYTCIVKGYTGDQTRIFCMGELPAKLVKAFEDAVLIETEIVKSIKPGTLAEEPYLLALKLAAELGYQDNFMGYKQDQVKFIGHGIGLELDEWPILAKGMKTPIMPGMTFALEPKFVFPEGAIGTENSFVMTETGPQRLNTAPEIITYITC</sequence>
<dbReference type="InterPro" id="IPR050659">
    <property type="entry name" value="Peptidase_M24B"/>
</dbReference>
<dbReference type="PANTHER" id="PTHR46112">
    <property type="entry name" value="AMINOPEPTIDASE"/>
    <property type="match status" value="1"/>
</dbReference>
<dbReference type="CDD" id="cd01066">
    <property type="entry name" value="APP_MetAP"/>
    <property type="match status" value="1"/>
</dbReference>
<feature type="domain" description="Peptidase M24" evidence="1">
    <location>
        <begin position="145"/>
        <end position="378"/>
    </location>
</feature>
<dbReference type="EMBL" id="FMJE01000002">
    <property type="protein sequence ID" value="SCM78557.1"/>
    <property type="molecule type" value="Genomic_DNA"/>
</dbReference>
<dbReference type="InterPro" id="IPR000994">
    <property type="entry name" value="Pept_M24"/>
</dbReference>
<evidence type="ECO:0000259" key="1">
    <source>
        <dbReference type="Pfam" id="PF00557"/>
    </source>
</evidence>
<dbReference type="InterPro" id="IPR029149">
    <property type="entry name" value="Creatin/AminoP/Spt16_N"/>
</dbReference>
<dbReference type="SUPFAM" id="SSF55920">
    <property type="entry name" value="Creatinase/aminopeptidase"/>
    <property type="match status" value="1"/>
</dbReference>
<gene>
    <name evidence="3" type="ORF">KL86SPO_20112</name>
</gene>
<organism evidence="3">
    <name type="scientific">uncultured Sporomusa sp</name>
    <dbReference type="NCBI Taxonomy" id="307249"/>
    <lineage>
        <taxon>Bacteria</taxon>
        <taxon>Bacillati</taxon>
        <taxon>Bacillota</taxon>
        <taxon>Negativicutes</taxon>
        <taxon>Selenomonadales</taxon>
        <taxon>Sporomusaceae</taxon>
        <taxon>Sporomusa</taxon>
        <taxon>environmental samples</taxon>
    </lineage>
</organism>
<dbReference type="Pfam" id="PF00557">
    <property type="entry name" value="Peptidase_M24"/>
    <property type="match status" value="1"/>
</dbReference>
<dbReference type="SUPFAM" id="SSF53092">
    <property type="entry name" value="Creatinase/prolidase N-terminal domain"/>
    <property type="match status" value="1"/>
</dbReference>
<dbReference type="AlphaFoldDB" id="A0A212LLZ8"/>
<dbReference type="InterPro" id="IPR036005">
    <property type="entry name" value="Creatinase/aminopeptidase-like"/>
</dbReference>
<evidence type="ECO:0000259" key="2">
    <source>
        <dbReference type="Pfam" id="PF01321"/>
    </source>
</evidence>
<dbReference type="Gene3D" id="3.40.350.10">
    <property type="entry name" value="Creatinase/prolidase N-terminal domain"/>
    <property type="match status" value="1"/>
</dbReference>
<protein>
    <submittedName>
        <fullName evidence="3">Peptidase M24</fullName>
    </submittedName>
</protein>
<accession>A0A212LLZ8</accession>
<dbReference type="Pfam" id="PF01321">
    <property type="entry name" value="Creatinase_N"/>
    <property type="match status" value="1"/>
</dbReference>
<dbReference type="PANTHER" id="PTHR46112:SF2">
    <property type="entry name" value="XAA-PRO AMINOPEPTIDASE P-RELATED"/>
    <property type="match status" value="1"/>
</dbReference>
<dbReference type="Gene3D" id="3.90.230.10">
    <property type="entry name" value="Creatinase/methionine aminopeptidase superfamily"/>
    <property type="match status" value="1"/>
</dbReference>
<name>A0A212LLZ8_9FIRM</name>